<dbReference type="Proteomes" id="UP000031774">
    <property type="component" value="Chromosome"/>
</dbReference>
<evidence type="ECO:0000256" key="2">
    <source>
        <dbReference type="ARBA" id="ARBA00023136"/>
    </source>
</evidence>
<evidence type="ECO:0000256" key="3">
    <source>
        <dbReference type="SAM" id="MobiDB-lite"/>
    </source>
</evidence>
<keyword evidence="4" id="KW-1133">Transmembrane helix</keyword>
<dbReference type="STRING" id="362257.SVTN_38680"/>
<dbReference type="RefSeq" id="WP_041133235.1">
    <property type="nucleotide sequence ID" value="NZ_CP010407.1"/>
</dbReference>
<keyword evidence="2 4" id="KW-0472">Membrane</keyword>
<dbReference type="PANTHER" id="PTHR37042:SF4">
    <property type="entry name" value="OUTER MEMBRANE PROTEIN RV1973"/>
    <property type="match status" value="1"/>
</dbReference>
<dbReference type="PANTHER" id="PTHR37042">
    <property type="entry name" value="OUTER MEMBRANE PROTEIN RV1973"/>
    <property type="match status" value="1"/>
</dbReference>
<dbReference type="GO" id="GO:0016020">
    <property type="term" value="C:membrane"/>
    <property type="evidence" value="ECO:0007669"/>
    <property type="project" value="UniProtKB-SubCell"/>
</dbReference>
<dbReference type="AlphaFoldDB" id="A0A0B5ILR8"/>
<comment type="subcellular location">
    <subcellularLocation>
        <location evidence="1">Membrane</location>
    </subcellularLocation>
</comment>
<organism evidence="5 6">
    <name type="scientific">Streptomyces vietnamensis</name>
    <dbReference type="NCBI Taxonomy" id="362257"/>
    <lineage>
        <taxon>Bacteria</taxon>
        <taxon>Bacillati</taxon>
        <taxon>Actinomycetota</taxon>
        <taxon>Actinomycetes</taxon>
        <taxon>Kitasatosporales</taxon>
        <taxon>Streptomycetaceae</taxon>
        <taxon>Streptomyces</taxon>
    </lineage>
</organism>
<feature type="compositionally biased region" description="Basic and acidic residues" evidence="3">
    <location>
        <begin position="1"/>
        <end position="26"/>
    </location>
</feature>
<protein>
    <submittedName>
        <fullName evidence="5">Membrane protein</fullName>
    </submittedName>
</protein>
<accession>A0A0B5ILR8</accession>
<proteinExistence type="predicted"/>
<dbReference type="HOGENOM" id="CLU_072301_2_1_11"/>
<dbReference type="KEGG" id="svt:SVTN_38680"/>
<keyword evidence="6" id="KW-1185">Reference proteome</keyword>
<feature type="transmembrane region" description="Helical" evidence="4">
    <location>
        <begin position="92"/>
        <end position="111"/>
    </location>
</feature>
<reference evidence="5 6" key="1">
    <citation type="submission" date="2014-12" db="EMBL/GenBank/DDBJ databases">
        <title>Complete genome sequence of Streptomyces vietnamensis strain GIMV4.0001, a genetic manipulable producer of the benzoisochromanequinone antibiotic granaticin.</title>
        <authorList>
            <person name="Deng M.R."/>
            <person name="Guo J."/>
            <person name="Ma L.Y."/>
            <person name="Feng G.D."/>
            <person name="Mo C.Y."/>
            <person name="Zhu H.H."/>
        </authorList>
    </citation>
    <scope>NUCLEOTIDE SEQUENCE [LARGE SCALE GENOMIC DNA]</scope>
    <source>
        <strain evidence="6">GIMV4.0001</strain>
    </source>
</reference>
<sequence length="250" mass="26022">MTRLLRETTDGGEARGATEEDVKGAEESTDEDAPSVTATDGKGPTDEGTPTATDGDGKGLAEAEASTATDGDGKGTTAKSGRRSAAAWRRGALAAALTVLLLGGSGFFHAAHQLRSTRSASNHALTDTEATTRVGGDVAEGLARVFSYTPADTDAAERSARTVLAGRAARQYGELLAQVRASLDKQRITLSTQAVRTGVIELDGDSARLLVFLDQTSRRDKAAATSAAAQLTVTAKYQGDRWLIIDIKAR</sequence>
<evidence type="ECO:0000256" key="1">
    <source>
        <dbReference type="ARBA" id="ARBA00004370"/>
    </source>
</evidence>
<feature type="compositionally biased region" description="Low complexity" evidence="3">
    <location>
        <begin position="66"/>
        <end position="84"/>
    </location>
</feature>
<evidence type="ECO:0000313" key="6">
    <source>
        <dbReference type="Proteomes" id="UP000031774"/>
    </source>
</evidence>
<gene>
    <name evidence="5" type="ORF">SVTN_38680</name>
</gene>
<name>A0A0B5ILR8_9ACTN</name>
<evidence type="ECO:0000313" key="5">
    <source>
        <dbReference type="EMBL" id="AJF69314.1"/>
    </source>
</evidence>
<dbReference type="EMBL" id="CP010407">
    <property type="protein sequence ID" value="AJF69314.1"/>
    <property type="molecule type" value="Genomic_DNA"/>
</dbReference>
<evidence type="ECO:0000256" key="4">
    <source>
        <dbReference type="SAM" id="Phobius"/>
    </source>
</evidence>
<feature type="region of interest" description="Disordered" evidence="3">
    <location>
        <begin position="1"/>
        <end position="84"/>
    </location>
</feature>
<keyword evidence="4" id="KW-0812">Transmembrane</keyword>